<feature type="domain" description="PIN" evidence="17">
    <location>
        <begin position="62"/>
        <end position="178"/>
    </location>
</feature>
<dbReference type="Pfam" id="PF17849">
    <property type="entry name" value="OB_Dis3"/>
    <property type="match status" value="1"/>
</dbReference>
<keyword evidence="11 19" id="KW-0269">Exonuclease</keyword>
<evidence type="ECO:0000256" key="9">
    <source>
        <dbReference type="ARBA" id="ARBA00022801"/>
    </source>
</evidence>
<dbReference type="SUPFAM" id="SSF88723">
    <property type="entry name" value="PIN domain-like"/>
    <property type="match status" value="1"/>
</dbReference>
<evidence type="ECO:0000313" key="19">
    <source>
        <dbReference type="EMBL" id="OQR77660.1"/>
    </source>
</evidence>
<dbReference type="GO" id="GO:0006364">
    <property type="term" value="P:rRNA processing"/>
    <property type="evidence" value="ECO:0007669"/>
    <property type="project" value="UniProtKB-KW"/>
</dbReference>
<keyword evidence="9" id="KW-0378">Hydrolase</keyword>
<keyword evidence="7" id="KW-0540">Nuclease</keyword>
<dbReference type="GO" id="GO:0000177">
    <property type="term" value="C:cytoplasmic exosome (RNase complex)"/>
    <property type="evidence" value="ECO:0007669"/>
    <property type="project" value="TreeGrafter"/>
</dbReference>
<dbReference type="InterPro" id="IPR033771">
    <property type="entry name" value="Rrp44_CSD1"/>
</dbReference>
<evidence type="ECO:0000256" key="7">
    <source>
        <dbReference type="ARBA" id="ARBA00022722"/>
    </source>
</evidence>
<dbReference type="InterPro" id="IPR041505">
    <property type="entry name" value="Dis3_CSD2"/>
</dbReference>
<dbReference type="GO" id="GO:0071034">
    <property type="term" value="P:CUT catabolic process"/>
    <property type="evidence" value="ECO:0007669"/>
    <property type="project" value="UniProtKB-ARBA"/>
</dbReference>
<protein>
    <recommendedName>
        <fullName evidence="14">Protein DIS3 homolog</fullName>
    </recommendedName>
    <alternativeName>
        <fullName evidence="15">Ribosomal RNA-processing protein 44</fullName>
    </alternativeName>
</protein>
<dbReference type="SMART" id="SM00670">
    <property type="entry name" value="PINc"/>
    <property type="match status" value="1"/>
</dbReference>
<organism evidence="19 20">
    <name type="scientific">Tropilaelaps mercedesae</name>
    <dbReference type="NCBI Taxonomy" id="418985"/>
    <lineage>
        <taxon>Eukaryota</taxon>
        <taxon>Metazoa</taxon>
        <taxon>Ecdysozoa</taxon>
        <taxon>Arthropoda</taxon>
        <taxon>Chelicerata</taxon>
        <taxon>Arachnida</taxon>
        <taxon>Acari</taxon>
        <taxon>Parasitiformes</taxon>
        <taxon>Mesostigmata</taxon>
        <taxon>Gamasina</taxon>
        <taxon>Dermanyssoidea</taxon>
        <taxon>Laelapidae</taxon>
        <taxon>Tropilaelaps</taxon>
    </lineage>
</organism>
<feature type="domain" description="RNB" evidence="18">
    <location>
        <begin position="479"/>
        <end position="811"/>
    </location>
</feature>
<feature type="region of interest" description="Disordered" evidence="16">
    <location>
        <begin position="2004"/>
        <end position="2025"/>
    </location>
</feature>
<dbReference type="InterPro" id="IPR049408">
    <property type="entry name" value="UVSSA_N_a-solenoid_rpt"/>
</dbReference>
<dbReference type="Pfam" id="PF13638">
    <property type="entry name" value="PIN_4"/>
    <property type="match status" value="1"/>
</dbReference>
<keyword evidence="12" id="KW-0694">RNA-binding</keyword>
<evidence type="ECO:0000256" key="14">
    <source>
        <dbReference type="ARBA" id="ARBA00077221"/>
    </source>
</evidence>
<keyword evidence="10" id="KW-0271">Exosome</keyword>
<evidence type="ECO:0000256" key="5">
    <source>
        <dbReference type="ARBA" id="ARBA00022490"/>
    </source>
</evidence>
<dbReference type="SUPFAM" id="SSF50249">
    <property type="entry name" value="Nucleic acid-binding proteins"/>
    <property type="match status" value="3"/>
</dbReference>
<evidence type="ECO:0000256" key="1">
    <source>
        <dbReference type="ARBA" id="ARBA00001946"/>
    </source>
</evidence>
<keyword evidence="13" id="KW-0539">Nucleus</keyword>
<comment type="similarity">
    <text evidence="4">Belongs to the RNR ribonuclease family.</text>
</comment>
<proteinExistence type="inferred from homology"/>
<dbReference type="SMART" id="SM00955">
    <property type="entry name" value="RNB"/>
    <property type="match status" value="1"/>
</dbReference>
<feature type="region of interest" description="Disordered" evidence="16">
    <location>
        <begin position="2047"/>
        <end position="2068"/>
    </location>
</feature>
<dbReference type="InterPro" id="IPR012340">
    <property type="entry name" value="NA-bd_OB-fold"/>
</dbReference>
<dbReference type="InterPro" id="IPR050180">
    <property type="entry name" value="RNR_Ribonuclease"/>
</dbReference>
<keyword evidence="20" id="KW-1185">Reference proteome</keyword>
<dbReference type="InterPro" id="IPR029060">
    <property type="entry name" value="PIN-like_dom_sf"/>
</dbReference>
<keyword evidence="6" id="KW-0698">rRNA processing</keyword>
<evidence type="ECO:0000256" key="8">
    <source>
        <dbReference type="ARBA" id="ARBA00022759"/>
    </source>
</evidence>
<dbReference type="Proteomes" id="UP000192247">
    <property type="component" value="Unassembled WGS sequence"/>
</dbReference>
<comment type="subcellular location">
    <subcellularLocation>
        <location evidence="2">Cytoplasm</location>
    </subcellularLocation>
    <subcellularLocation>
        <location evidence="3">Nucleus</location>
        <location evidence="3">Nucleolus</location>
    </subcellularLocation>
</comment>
<dbReference type="PANTHER" id="PTHR23355">
    <property type="entry name" value="RIBONUCLEASE"/>
    <property type="match status" value="1"/>
</dbReference>
<evidence type="ECO:0000256" key="6">
    <source>
        <dbReference type="ARBA" id="ARBA00022552"/>
    </source>
</evidence>
<evidence type="ECO:0000256" key="16">
    <source>
        <dbReference type="SAM" id="MobiDB-lite"/>
    </source>
</evidence>
<reference evidence="19 20" key="1">
    <citation type="journal article" date="2017" name="Gigascience">
        <title>Draft genome of the honey bee ectoparasitic mite, Tropilaelaps mercedesae, is shaped by the parasitic life history.</title>
        <authorList>
            <person name="Dong X."/>
            <person name="Armstrong S.D."/>
            <person name="Xia D."/>
            <person name="Makepeace B.L."/>
            <person name="Darby A.C."/>
            <person name="Kadowaki T."/>
        </authorList>
    </citation>
    <scope>NUCLEOTIDE SEQUENCE [LARGE SCALE GENOMIC DNA]</scope>
    <source>
        <strain evidence="19">Wuxi-XJTLU</strain>
    </source>
</reference>
<dbReference type="Pfam" id="PF20867">
    <property type="entry name" value="UVSSA_N"/>
    <property type="match status" value="1"/>
</dbReference>
<feature type="region of interest" description="Disordered" evidence="16">
    <location>
        <begin position="1936"/>
        <end position="1965"/>
    </location>
</feature>
<evidence type="ECO:0000259" key="17">
    <source>
        <dbReference type="SMART" id="SM00670"/>
    </source>
</evidence>
<dbReference type="Pfam" id="PF17216">
    <property type="entry name" value="Rrp44_CSD1"/>
    <property type="match status" value="1"/>
</dbReference>
<accession>A0A1V9XW02</accession>
<dbReference type="FunFam" id="2.40.50.140:FF:000125">
    <property type="entry name" value="exosome complex exonuclease RRP44 isoform X1"/>
    <property type="match status" value="1"/>
</dbReference>
<evidence type="ECO:0000256" key="2">
    <source>
        <dbReference type="ARBA" id="ARBA00004496"/>
    </source>
</evidence>
<feature type="compositionally biased region" description="Basic and acidic residues" evidence="16">
    <location>
        <begin position="2059"/>
        <end position="2068"/>
    </location>
</feature>
<gene>
    <name evidence="19" type="ORF">BIW11_06931</name>
</gene>
<dbReference type="PROSITE" id="PS01175">
    <property type="entry name" value="RIBONUCLEASE_II"/>
    <property type="match status" value="1"/>
</dbReference>
<evidence type="ECO:0000259" key="18">
    <source>
        <dbReference type="SMART" id="SM00955"/>
    </source>
</evidence>
<dbReference type="FunFam" id="3.40.50.1010:FF:000010">
    <property type="entry name" value="Exosome complex exonuclease DIS3"/>
    <property type="match status" value="1"/>
</dbReference>
<dbReference type="GO" id="GO:0005730">
    <property type="term" value="C:nucleolus"/>
    <property type="evidence" value="ECO:0007669"/>
    <property type="project" value="UniProtKB-SubCell"/>
</dbReference>
<evidence type="ECO:0000256" key="3">
    <source>
        <dbReference type="ARBA" id="ARBA00004604"/>
    </source>
</evidence>
<dbReference type="FunFam" id="2.40.50.700:FF:000001">
    <property type="entry name" value="Exosome complex exonuclease exoribonuclease (Rrp44)"/>
    <property type="match status" value="1"/>
</dbReference>
<feature type="compositionally biased region" description="Polar residues" evidence="16">
    <location>
        <begin position="1906"/>
        <end position="1919"/>
    </location>
</feature>
<dbReference type="CDD" id="cd09862">
    <property type="entry name" value="PIN_Rrp44-like"/>
    <property type="match status" value="1"/>
</dbReference>
<dbReference type="InterPro" id="IPR001900">
    <property type="entry name" value="RNase_II/R"/>
</dbReference>
<dbReference type="InterPro" id="IPR025714">
    <property type="entry name" value="Methyltranfer_dom"/>
</dbReference>
<evidence type="ECO:0000256" key="13">
    <source>
        <dbReference type="ARBA" id="ARBA00023242"/>
    </source>
</evidence>
<comment type="cofactor">
    <cofactor evidence="1">
        <name>Mg(2+)</name>
        <dbReference type="ChEBI" id="CHEBI:18420"/>
    </cofactor>
</comment>
<dbReference type="STRING" id="418985.A0A1V9XW02"/>
<dbReference type="PANTHER" id="PTHR23355:SF35">
    <property type="entry name" value="EXOSOME COMPLEX EXONUCLEASE RRP44"/>
    <property type="match status" value="1"/>
</dbReference>
<dbReference type="GO" id="GO:0000175">
    <property type="term" value="F:3'-5'-RNA exonuclease activity"/>
    <property type="evidence" value="ECO:0007669"/>
    <property type="project" value="TreeGrafter"/>
</dbReference>
<dbReference type="GO" id="GO:0016075">
    <property type="term" value="P:rRNA catabolic process"/>
    <property type="evidence" value="ECO:0007669"/>
    <property type="project" value="TreeGrafter"/>
</dbReference>
<dbReference type="Gene3D" id="2.40.50.690">
    <property type="match status" value="1"/>
</dbReference>
<dbReference type="InParanoid" id="A0A1V9XW02"/>
<dbReference type="GO" id="GO:0004519">
    <property type="term" value="F:endonuclease activity"/>
    <property type="evidence" value="ECO:0007669"/>
    <property type="project" value="UniProtKB-KW"/>
</dbReference>
<dbReference type="Pfam" id="PF17215">
    <property type="entry name" value="Rrp44_S1"/>
    <property type="match status" value="1"/>
</dbReference>
<dbReference type="GO" id="GO:0003723">
    <property type="term" value="F:RNA binding"/>
    <property type="evidence" value="ECO:0007669"/>
    <property type="project" value="UniProtKB-KW"/>
</dbReference>
<evidence type="ECO:0000256" key="12">
    <source>
        <dbReference type="ARBA" id="ARBA00022884"/>
    </source>
</evidence>
<dbReference type="GO" id="GO:0071031">
    <property type="term" value="P:nuclear mRNA surveillance of mRNA 3'-end processing"/>
    <property type="evidence" value="ECO:0007669"/>
    <property type="project" value="TreeGrafter"/>
</dbReference>
<keyword evidence="5" id="KW-0963">Cytoplasm</keyword>
<dbReference type="Pfam" id="PF00773">
    <property type="entry name" value="RNB"/>
    <property type="match status" value="1"/>
</dbReference>
<dbReference type="Gene3D" id="1.25.40.90">
    <property type="match status" value="1"/>
</dbReference>
<dbReference type="Gene3D" id="2.40.50.700">
    <property type="match status" value="1"/>
</dbReference>
<dbReference type="OrthoDB" id="372421at2759"/>
<evidence type="ECO:0000256" key="15">
    <source>
        <dbReference type="ARBA" id="ARBA00077930"/>
    </source>
</evidence>
<evidence type="ECO:0000256" key="10">
    <source>
        <dbReference type="ARBA" id="ARBA00022835"/>
    </source>
</evidence>
<dbReference type="Pfam" id="PF13679">
    <property type="entry name" value="Methyltransf_32"/>
    <property type="match status" value="1"/>
</dbReference>
<keyword evidence="8" id="KW-0255">Endonuclease</keyword>
<evidence type="ECO:0000313" key="20">
    <source>
        <dbReference type="Proteomes" id="UP000192247"/>
    </source>
</evidence>
<dbReference type="GO" id="GO:0000176">
    <property type="term" value="C:nuclear exosome (RNase complex)"/>
    <property type="evidence" value="ECO:0007669"/>
    <property type="project" value="UniProtKB-ARBA"/>
</dbReference>
<dbReference type="InterPro" id="IPR008942">
    <property type="entry name" value="ENTH_VHS"/>
</dbReference>
<dbReference type="EMBL" id="MNPL01003265">
    <property type="protein sequence ID" value="OQR77660.1"/>
    <property type="molecule type" value="Genomic_DNA"/>
</dbReference>
<sequence>MLTQKVFIRKTKRGNILKIVREHYLREDIGCGSGACLKCDNSYPRPLQKDFKSASEVVKHPHYVVPDTNIVLHQMDVLKDESFRNVIIAQTVIQELRHRHAPAYNSVREVMANQDRHFHCFVNEHHKDTYVERLPGESVNDRNDRAIRRVVHFLQNHLKDQGLAIKVVLLTDDRACLSLAKKEGLTAFTLKEYVGGMDKPDLLDKIAIGQDGVGEGDPVSTKKFMYPEHLTPSALQSGIRDGRLRSGKFMASRENYLEGFVCVGAFENDEDADKVLVQGLMNLNRAVQDDTVVVELLAESDWATPSSVVLEDEVEEADKVDEEDDDGDEARRERVLERALRESKTEKGIKKMPTGKIVGVLRRKWRPYCGILAPSAIKEATKHLFVPAERKIPKIRIETRQASTLAGKRIVVAIDSWPRHSRYPLGHYVRTLGEIGDKKTENQVLLLEHDIPHQPFSQSVLNCLPKMPWVVTAEDEEKRVNLRSVPICSVDPPGCTDIDDALHARYMPNGNIEVGVHIADVSHFIRPGTPIDREAADRCTTVYLVDQRIDMIPDLLSCNLCSLRSGVDRFAFSAMFEMTSDAKIVSIRYHKSIIRSKASLTYAEAQAMIDDKARNDSVTQGLRVLNSLAKKLKAERMANGALNLASNEARFHLDSETHDPIDVETKQQLETNSMVEEFMLLANKSVAERLYRELSQCALLRRHPVPPVGNFDPLVRAAATRGFTIKVTSGKELADSLDIADEPNDSFFNTMLRMVATRCMTQAVYFCSGTIAEKEFLHYGLALPFYTHFTSPIRRYADLIVHRLLAVTVAADATYPELLDKHRVQMLCNNLNYRHKMAQYAGRASVALFTQIYFRDKSIEQEGYILFVRENALQILLPKFGMECTLYVKDKPGCAQPRVAVRFTYDEERCTQSAEGITLRQFDRVVVCVSLDRSNIQHQKVVVDLVQPFIPGFSVKKQEKSMETCGDEVRKGQKPAKSDLGLPGLKNKAAKKGGIGPANMPHSWREPEIDPPLGRSSHFTPEDLPDIQKYSDLLCKFLHEYQWLIDAFVLDFFLRKHWELIPKGWNSMFDKITIPQIAAFLKGQPQFPRQVSPLSFLCFVRLCKALPTGRHSVVRSSQAEMDNYAFEDTRYPLTTAFKRHMKGKKRHEIGRLAKLAAGLFKSQGATDGNGVTHVLDVGGGQGHLSRLLSFGYGLHVATLDAEGALVGKAQEFDGKVTRDLGRAKYRERLRPGVVRQEFPPPVHLERTIGVATAAEDVEFVTRTAWQDPTIKFGLIGLHTCGDLGPTMFRLFRESSQVKALVSVGCCYHKIHHLFPLSEALRSEQLSYEAKEVACHSIEIYVTKLLEEDATKSRIHAFRAALEVLIDRHNPELKHTALANVKYTSELTFDEYAAKALKKVNHKIPEEEFGSPEIAAYLTQWMHVAAFFALRLCVAPAIESLLQMDRIMYLLEAGFNVDYVPLFEPTVSPRCHTSEQRARLAALVEDLTTTGRRQLDQTSLKELKKIVRSSDSHVRHVFYLLTTQLEKDHAEVRLSAVQVIDQLFRRSHLFRTLLLDKFQTFLEQTVETDPDNPLPPPKTASKELKMTTLRLVKEWHREFESGYKSLSLALHFLETCKRVEWNASQQPIENLAAGHADNANKRYRENIQAERARMLCVELDNQKDVIEGNVTELENCIQLLIPSVDDPFKVFASQTCPSNPGPSNRESSRSEKLRLTGIPADFNMSIKVDHTVRIMEGPDNTDIVASIREFSQLLRDKHLPLVHKWLKTLSKLHGASTSHIKYLIDLKEKMERLERKLGELKIETPVLTTGQGGNSSDEEDDFEEVEQKDIEALIPLHSRAEYGLEPLPKKPLLRAKRNVLDETTDPTSRAAQYKKIVERYSQQAKRKRANEPSLLNNKPARHAGKLKTNSNQTKPSSSVSRTDQKCIEQCFVDFKDNEPKPGCSKESQPAVATDDTGASDQDRKSQLLKKAPRVNFDIDLIHWEDEKLETAVQCPFHGKIIARDERGKPTDETSEVDDPSTALGGHLHWQDPELLRDIEAQIGIDLRMPQKGRPGKKKKENGLTDLKKEQDTIRRRLEKKVFNKSSVMRVAAALDALDSRKYDDKFGDQWNYS</sequence>
<dbReference type="InterPro" id="IPR033770">
    <property type="entry name" value="RRP44_S1"/>
</dbReference>
<evidence type="ECO:0000256" key="4">
    <source>
        <dbReference type="ARBA" id="ARBA00005785"/>
    </source>
</evidence>
<feature type="region of interest" description="Disordered" evidence="16">
    <location>
        <begin position="1879"/>
        <end position="1919"/>
    </location>
</feature>
<dbReference type="InterPro" id="IPR002716">
    <property type="entry name" value="PIN_dom"/>
</dbReference>
<evidence type="ECO:0000256" key="11">
    <source>
        <dbReference type="ARBA" id="ARBA00022839"/>
    </source>
</evidence>
<dbReference type="Gene3D" id="2.40.50.140">
    <property type="entry name" value="Nucleic acid-binding proteins"/>
    <property type="match status" value="1"/>
</dbReference>
<dbReference type="Gene3D" id="3.40.50.1010">
    <property type="entry name" value="5'-nuclease"/>
    <property type="match status" value="1"/>
</dbReference>
<comment type="caution">
    <text evidence="19">The sequence shown here is derived from an EMBL/GenBank/DDBJ whole genome shotgun (WGS) entry which is preliminary data.</text>
</comment>
<name>A0A1V9XW02_9ACAR</name>
<dbReference type="InterPro" id="IPR022966">
    <property type="entry name" value="RNase_II/R_CS"/>
</dbReference>